<dbReference type="GO" id="GO:0006508">
    <property type="term" value="P:proteolysis"/>
    <property type="evidence" value="ECO:0007669"/>
    <property type="project" value="UniProtKB-KW"/>
</dbReference>
<keyword evidence="10" id="KW-1185">Reference proteome</keyword>
<keyword evidence="4 7" id="KW-0378">Hydrolase</keyword>
<dbReference type="CDD" id="cd06455">
    <property type="entry name" value="M3A_TOP"/>
    <property type="match status" value="1"/>
</dbReference>
<dbReference type="GO" id="GO:0046872">
    <property type="term" value="F:metal ion binding"/>
    <property type="evidence" value="ECO:0007669"/>
    <property type="project" value="UniProtKB-UniRule"/>
</dbReference>
<dbReference type="GO" id="GO:0005758">
    <property type="term" value="C:mitochondrial intermembrane space"/>
    <property type="evidence" value="ECO:0007669"/>
    <property type="project" value="TreeGrafter"/>
</dbReference>
<evidence type="ECO:0000313" key="9">
    <source>
        <dbReference type="EMBL" id="KAK2609106.1"/>
    </source>
</evidence>
<accession>A0AAJ0CVH0</accession>
<dbReference type="Pfam" id="PF01432">
    <property type="entry name" value="Peptidase_M3"/>
    <property type="match status" value="1"/>
</dbReference>
<dbReference type="InterPro" id="IPR024080">
    <property type="entry name" value="Neurolysin/TOP_N"/>
</dbReference>
<evidence type="ECO:0000256" key="2">
    <source>
        <dbReference type="ARBA" id="ARBA00022670"/>
    </source>
</evidence>
<gene>
    <name evidence="9" type="ORF">QQS21_002333</name>
</gene>
<dbReference type="PANTHER" id="PTHR11804:SF84">
    <property type="entry name" value="SACCHAROLYSIN"/>
    <property type="match status" value="1"/>
</dbReference>
<evidence type="ECO:0000256" key="3">
    <source>
        <dbReference type="ARBA" id="ARBA00022723"/>
    </source>
</evidence>
<keyword evidence="3 7" id="KW-0479">Metal-binding</keyword>
<dbReference type="Gene3D" id="3.40.390.10">
    <property type="entry name" value="Collagenase (Catalytic Domain)"/>
    <property type="match status" value="1"/>
</dbReference>
<reference evidence="9" key="1">
    <citation type="submission" date="2023-06" db="EMBL/GenBank/DDBJ databases">
        <title>Conoideocrella luteorostrata (Hypocreales: Clavicipitaceae), a potential biocontrol fungus for elongate hemlock scale in United States Christmas tree production areas.</title>
        <authorList>
            <person name="Barrett H."/>
            <person name="Lovett B."/>
            <person name="Macias A.M."/>
            <person name="Stajich J.E."/>
            <person name="Kasson M.T."/>
        </authorList>
    </citation>
    <scope>NUCLEOTIDE SEQUENCE</scope>
    <source>
        <strain evidence="9">ARSEF 14590</strain>
    </source>
</reference>
<dbReference type="GO" id="GO:0006518">
    <property type="term" value="P:peptide metabolic process"/>
    <property type="evidence" value="ECO:0007669"/>
    <property type="project" value="TreeGrafter"/>
</dbReference>
<evidence type="ECO:0000256" key="1">
    <source>
        <dbReference type="ARBA" id="ARBA00006040"/>
    </source>
</evidence>
<dbReference type="PANTHER" id="PTHR11804">
    <property type="entry name" value="PROTEASE M3 THIMET OLIGOPEPTIDASE-RELATED"/>
    <property type="match status" value="1"/>
</dbReference>
<keyword evidence="2 7" id="KW-0645">Protease</keyword>
<organism evidence="9 10">
    <name type="scientific">Conoideocrella luteorostrata</name>
    <dbReference type="NCBI Taxonomy" id="1105319"/>
    <lineage>
        <taxon>Eukaryota</taxon>
        <taxon>Fungi</taxon>
        <taxon>Dikarya</taxon>
        <taxon>Ascomycota</taxon>
        <taxon>Pezizomycotina</taxon>
        <taxon>Sordariomycetes</taxon>
        <taxon>Hypocreomycetidae</taxon>
        <taxon>Hypocreales</taxon>
        <taxon>Clavicipitaceae</taxon>
        <taxon>Conoideocrella</taxon>
    </lineage>
</organism>
<dbReference type="EMBL" id="JASWJB010000027">
    <property type="protein sequence ID" value="KAK2609106.1"/>
    <property type="molecule type" value="Genomic_DNA"/>
</dbReference>
<comment type="similarity">
    <text evidence="1 7">Belongs to the peptidase M3 family.</text>
</comment>
<comment type="cofactor">
    <cofactor evidence="7">
        <name>Zn(2+)</name>
        <dbReference type="ChEBI" id="CHEBI:29105"/>
    </cofactor>
    <text evidence="7">Binds 1 zinc ion.</text>
</comment>
<dbReference type="Proteomes" id="UP001251528">
    <property type="component" value="Unassembled WGS sequence"/>
</dbReference>
<proteinExistence type="inferred from homology"/>
<dbReference type="InterPro" id="IPR024077">
    <property type="entry name" value="Neurolysin/TOP_dom2"/>
</dbReference>
<feature type="domain" description="Peptidase M3A/M3B catalytic" evidence="8">
    <location>
        <begin position="226"/>
        <end position="708"/>
    </location>
</feature>
<evidence type="ECO:0000256" key="7">
    <source>
        <dbReference type="RuleBase" id="RU003435"/>
    </source>
</evidence>
<dbReference type="AlphaFoldDB" id="A0AAJ0CVH0"/>
<keyword evidence="6 7" id="KW-0482">Metalloprotease</keyword>
<dbReference type="SUPFAM" id="SSF55486">
    <property type="entry name" value="Metalloproteases ('zincins'), catalytic domain"/>
    <property type="match status" value="1"/>
</dbReference>
<evidence type="ECO:0000256" key="4">
    <source>
        <dbReference type="ARBA" id="ARBA00022801"/>
    </source>
</evidence>
<dbReference type="Gene3D" id="1.20.1050.40">
    <property type="entry name" value="Endopeptidase. Chain P, domain 1"/>
    <property type="match status" value="1"/>
</dbReference>
<dbReference type="Gene3D" id="1.10.1370.10">
    <property type="entry name" value="Neurolysin, domain 3"/>
    <property type="match status" value="1"/>
</dbReference>
<dbReference type="InterPro" id="IPR024079">
    <property type="entry name" value="MetalloPept_cat_dom_sf"/>
</dbReference>
<evidence type="ECO:0000259" key="8">
    <source>
        <dbReference type="Pfam" id="PF01432"/>
    </source>
</evidence>
<keyword evidence="5 7" id="KW-0862">Zinc</keyword>
<sequence length="714" mass="81221">MSLKTTPTPPQLPVIFDATPETLLSDAAHAVNATTALYDAILADVSVENATFANVILPIFLHENVWFNKTRAMRLYASTAPSKAVREASYRATTMLDIADVELYSRVDIFQLVKAAGNAVDNDAVALDAQSQHYLAKLIRKFIDNGCDIPDQSVRCQFSSHVRKLGEVNRRIAQNLDREATGVWFTEAELEGVPNMLMSRFKGGNTAEHEGSYWVSTKTPFSTPVLRHARLEETRKRMFYAVKNRIPENVDLFRQLVLLRDDISRMLGYAHHLARTTSRKVAQTPEFVTSLLCQLKERLSSAAIENARDLLQLKAKDIRDGGSSGDGSKLYVWDQEYYARKQIDAVKPDESRTSQYFELFTTFGTILEIFGRLLDTRFDRITAEQQRHLGAGKPLVWHEDMLMYSVWDTRQDDTFLGYAYFDFFSRDGKYTHNGHYAIQWGFDNVDGTKYYPSSALVMNFSKTTTQPTLLNMNELRRLFHQLGHLYHNLLTNAKYAYLHYIDRDFVEVPSLMFEEFLYLEGPIKELSCHYSHISPQMRDVWRADCAPNEEQPSKKLTDAEAAALAGGDKRSNIRKELASLFFASYDVLVHAPDSHQALVDMNLAEEFNRLQSAIRALHGGEACGDGWEWSHGEAVFRAIASGYSGGYYAYIIGRAWGLDMFHNCFKADINNREAARRYRDVVLARGGTQPELRTFQEFVGRGPDLEAYFSWLGV</sequence>
<evidence type="ECO:0000256" key="6">
    <source>
        <dbReference type="ARBA" id="ARBA00023049"/>
    </source>
</evidence>
<protein>
    <recommendedName>
        <fullName evidence="8">Peptidase M3A/M3B catalytic domain-containing protein</fullName>
    </recommendedName>
</protein>
<dbReference type="InterPro" id="IPR001567">
    <property type="entry name" value="Pept_M3A_M3B_dom"/>
</dbReference>
<dbReference type="InterPro" id="IPR045090">
    <property type="entry name" value="Pept_M3A_M3B"/>
</dbReference>
<name>A0AAJ0CVH0_9HYPO</name>
<evidence type="ECO:0000256" key="5">
    <source>
        <dbReference type="ARBA" id="ARBA00022833"/>
    </source>
</evidence>
<dbReference type="GO" id="GO:0004222">
    <property type="term" value="F:metalloendopeptidase activity"/>
    <property type="evidence" value="ECO:0007669"/>
    <property type="project" value="InterPro"/>
</dbReference>
<comment type="caution">
    <text evidence="9">The sequence shown here is derived from an EMBL/GenBank/DDBJ whole genome shotgun (WGS) entry which is preliminary data.</text>
</comment>
<evidence type="ECO:0000313" key="10">
    <source>
        <dbReference type="Proteomes" id="UP001251528"/>
    </source>
</evidence>